<dbReference type="GO" id="GO:0038023">
    <property type="term" value="F:signaling receptor activity"/>
    <property type="evidence" value="ECO:0007669"/>
    <property type="project" value="InterPro"/>
</dbReference>
<dbReference type="SMART" id="SM00409">
    <property type="entry name" value="IG"/>
    <property type="match status" value="1"/>
</dbReference>
<feature type="domain" description="Ig-like" evidence="4">
    <location>
        <begin position="48"/>
        <end position="130"/>
    </location>
</feature>
<protein>
    <recommendedName>
        <fullName evidence="4">Ig-like domain-containing protein</fullName>
    </recommendedName>
</protein>
<evidence type="ECO:0000259" key="4">
    <source>
        <dbReference type="PROSITE" id="PS50835"/>
    </source>
</evidence>
<dbReference type="PROSITE" id="PS50835">
    <property type="entry name" value="IG_LIKE"/>
    <property type="match status" value="1"/>
</dbReference>
<keyword evidence="2" id="KW-0472">Membrane</keyword>
<dbReference type="Bgee" id="ENSGACG00000014601">
    <property type="expression patterns" value="Expressed in intestinal epithelial cell and 9 other cell types or tissues"/>
</dbReference>
<organism evidence="5 6">
    <name type="scientific">Gasterosteus aculeatus aculeatus</name>
    <name type="common">three-spined stickleback</name>
    <dbReference type="NCBI Taxonomy" id="481459"/>
    <lineage>
        <taxon>Eukaryota</taxon>
        <taxon>Metazoa</taxon>
        <taxon>Chordata</taxon>
        <taxon>Craniata</taxon>
        <taxon>Vertebrata</taxon>
        <taxon>Euteleostomi</taxon>
        <taxon>Actinopterygii</taxon>
        <taxon>Neopterygii</taxon>
        <taxon>Teleostei</taxon>
        <taxon>Neoteleostei</taxon>
        <taxon>Acanthomorphata</taxon>
        <taxon>Eupercaria</taxon>
        <taxon>Perciformes</taxon>
        <taxon>Cottioidei</taxon>
        <taxon>Gasterosteales</taxon>
        <taxon>Gasterosteidae</taxon>
        <taxon>Gasterosteus</taxon>
    </lineage>
</organism>
<dbReference type="InterPro" id="IPR036179">
    <property type="entry name" value="Ig-like_dom_sf"/>
</dbReference>
<evidence type="ECO:0000256" key="1">
    <source>
        <dbReference type="SAM" id="MobiDB-lite"/>
    </source>
</evidence>
<evidence type="ECO:0000256" key="2">
    <source>
        <dbReference type="SAM" id="Phobius"/>
    </source>
</evidence>
<dbReference type="InterPro" id="IPR007110">
    <property type="entry name" value="Ig-like_dom"/>
</dbReference>
<dbReference type="Gene3D" id="2.60.40.10">
    <property type="entry name" value="Immunoglobulins"/>
    <property type="match status" value="1"/>
</dbReference>
<evidence type="ECO:0000256" key="3">
    <source>
        <dbReference type="SAM" id="SignalP"/>
    </source>
</evidence>
<dbReference type="InterPro" id="IPR003598">
    <property type="entry name" value="Ig_sub2"/>
</dbReference>
<dbReference type="CDD" id="cd00096">
    <property type="entry name" value="Ig"/>
    <property type="match status" value="1"/>
</dbReference>
<reference evidence="5" key="2">
    <citation type="submission" date="2025-08" db="UniProtKB">
        <authorList>
            <consortium name="Ensembl"/>
        </authorList>
    </citation>
    <scope>IDENTIFICATION</scope>
</reference>
<sequence>MRPNHGWTVLQAFVLAGMLLDLKADYEDTSCEMDVKVNQNTSFETFLGEDLRINCTVEFCSDSTPSVSWNKQENNVRINISSSAHIKTEWKRLGDLVGMSFLIFQNVGIDDSGLYQCKAGGIVSHLINVSVHGSPSGQKPSADPWLYAYVAAGIVAFVATVVIITVASLRGCKGKSKKETQVENQYAAFPMSEQPFSDCGPPPLPRGSPSAPPCRRSTRRKTPPSHPNEPPMPRGGEHVCGERREDTAEAGDSILYAALKHPPPAAVAARPRRPRQETSEYAAIRVQEPPCERLTW</sequence>
<feature type="region of interest" description="Disordered" evidence="1">
    <location>
        <begin position="192"/>
        <end position="296"/>
    </location>
</feature>
<feature type="compositionally biased region" description="Basic and acidic residues" evidence="1">
    <location>
        <begin position="235"/>
        <end position="247"/>
    </location>
</feature>
<dbReference type="Proteomes" id="UP000007635">
    <property type="component" value="Chromosome I"/>
</dbReference>
<dbReference type="PANTHER" id="PTHR37996:SF1">
    <property type="entry name" value="B- AND T-LYMPHOCYTE ATTENUATOR"/>
    <property type="match status" value="1"/>
</dbReference>
<feature type="chain" id="PRO_5043680023" description="Ig-like domain-containing protein" evidence="3">
    <location>
        <begin position="25"/>
        <end position="296"/>
    </location>
</feature>
<feature type="compositionally biased region" description="Pro residues" evidence="1">
    <location>
        <begin position="224"/>
        <end position="233"/>
    </location>
</feature>
<keyword evidence="2" id="KW-0812">Transmembrane</keyword>
<dbReference type="SMART" id="SM00408">
    <property type="entry name" value="IGc2"/>
    <property type="match status" value="1"/>
</dbReference>
<dbReference type="InterPro" id="IPR013098">
    <property type="entry name" value="Ig_I-set"/>
</dbReference>
<name>G3PNT3_GASAC</name>
<proteinExistence type="predicted"/>
<dbReference type="GO" id="GO:0002768">
    <property type="term" value="P:immune response-regulating cell surface receptor signaling pathway"/>
    <property type="evidence" value="ECO:0007669"/>
    <property type="project" value="InterPro"/>
</dbReference>
<dbReference type="GO" id="GO:0005886">
    <property type="term" value="C:plasma membrane"/>
    <property type="evidence" value="ECO:0007669"/>
    <property type="project" value="InterPro"/>
</dbReference>
<dbReference type="InterPro" id="IPR039257">
    <property type="entry name" value="BTLA"/>
</dbReference>
<dbReference type="Ensembl" id="ENSGACT00000019304.2">
    <property type="protein sequence ID" value="ENSGACP00000019266.2"/>
    <property type="gene ID" value="ENSGACG00000014601.2"/>
</dbReference>
<dbReference type="SUPFAM" id="SSF48726">
    <property type="entry name" value="Immunoglobulin"/>
    <property type="match status" value="1"/>
</dbReference>
<dbReference type="STRING" id="69293.ENSGACP00000019266"/>
<evidence type="ECO:0000313" key="5">
    <source>
        <dbReference type="Ensembl" id="ENSGACP00000019266.2"/>
    </source>
</evidence>
<reference evidence="5" key="3">
    <citation type="submission" date="2025-09" db="UniProtKB">
        <authorList>
            <consortium name="Ensembl"/>
        </authorList>
    </citation>
    <scope>IDENTIFICATION</scope>
</reference>
<dbReference type="GeneTree" id="ENSGT00940000171594"/>
<dbReference type="InterPro" id="IPR013783">
    <property type="entry name" value="Ig-like_fold"/>
</dbReference>
<feature type="signal peptide" evidence="3">
    <location>
        <begin position="1"/>
        <end position="24"/>
    </location>
</feature>
<keyword evidence="3" id="KW-0732">Signal</keyword>
<evidence type="ECO:0000313" key="6">
    <source>
        <dbReference type="Proteomes" id="UP000007635"/>
    </source>
</evidence>
<dbReference type="InParanoid" id="G3PNT3"/>
<reference evidence="5 6" key="1">
    <citation type="journal article" date="2021" name="G3 (Bethesda)">
        <title>Improved contiguity of the threespine stickleback genome using long-read sequencing.</title>
        <authorList>
            <person name="Nath S."/>
            <person name="Shaw D.E."/>
            <person name="White M.A."/>
        </authorList>
    </citation>
    <scope>NUCLEOTIDE SEQUENCE [LARGE SCALE GENOMIC DNA]</scope>
    <source>
        <strain evidence="5 6">Lake Benthic</strain>
    </source>
</reference>
<accession>G3PNT3</accession>
<keyword evidence="2" id="KW-1133">Transmembrane helix</keyword>
<dbReference type="AlphaFoldDB" id="G3PNT3"/>
<dbReference type="PANTHER" id="PTHR37996">
    <property type="entry name" value="B- AND T-LYMPHOCYTE ATTENUATOR"/>
    <property type="match status" value="1"/>
</dbReference>
<feature type="transmembrane region" description="Helical" evidence="2">
    <location>
        <begin position="145"/>
        <end position="169"/>
    </location>
</feature>
<feature type="compositionally biased region" description="Pro residues" evidence="1">
    <location>
        <begin position="200"/>
        <end position="212"/>
    </location>
</feature>
<keyword evidence="6" id="KW-1185">Reference proteome</keyword>
<dbReference type="Pfam" id="PF07679">
    <property type="entry name" value="I-set"/>
    <property type="match status" value="1"/>
</dbReference>
<dbReference type="InterPro" id="IPR003599">
    <property type="entry name" value="Ig_sub"/>
</dbReference>